<organism evidence="3 4">
    <name type="scientific">Georgenia halophila</name>
    <dbReference type="NCBI Taxonomy" id="620889"/>
    <lineage>
        <taxon>Bacteria</taxon>
        <taxon>Bacillati</taxon>
        <taxon>Actinomycetota</taxon>
        <taxon>Actinomycetes</taxon>
        <taxon>Micrococcales</taxon>
        <taxon>Bogoriellaceae</taxon>
        <taxon>Georgenia</taxon>
    </lineage>
</organism>
<dbReference type="Gene3D" id="3.40.50.300">
    <property type="entry name" value="P-loop containing nucleotide triphosphate hydrolases"/>
    <property type="match status" value="1"/>
</dbReference>
<gene>
    <name evidence="3" type="ORF">GCM10023169_30220</name>
</gene>
<dbReference type="PANTHER" id="PTHR35894:SF1">
    <property type="entry name" value="PHOSPHORIBULOKINASE _ URIDINE KINASE FAMILY"/>
    <property type="match status" value="1"/>
</dbReference>
<dbReference type="InterPro" id="IPR041664">
    <property type="entry name" value="AAA_16"/>
</dbReference>
<keyword evidence="3" id="KW-0547">Nucleotide-binding</keyword>
<keyword evidence="3" id="KW-0067">ATP-binding</keyword>
<name>A0ABP8LG99_9MICO</name>
<dbReference type="SUPFAM" id="SSF52540">
    <property type="entry name" value="P-loop containing nucleoside triphosphate hydrolases"/>
    <property type="match status" value="1"/>
</dbReference>
<sequence length="415" mass="45538">MRNPFKPTAGASPPLLVGREEALGEFVESIHDGPGAPGRLTIFTGPRGVGKTVMLNEVRTQTEQLGWITLAETATTGMGERLTWSARRHASELDDGRRGRRITGVTLPVVGGGIELAEGSERPPDLREELTALLELLEPHQTGVLITVDEIHRKRLDELRHLATTIQHLISEDREIALAVAGLPSAVSDLLNDEILTFLRRAAREELSDVPLEQVRDAFAKTITESGRTITDTALDATADATSGYPFMIQLVGYHTWRKAIGDVIDDQATTLGIPATRKRLGSTVHAAALADLSPVDRTFLLAMSQDDGPSRVRDISPRMTAADRTPQPGISSRDGASCRTRSRSSRSSLLICVVSSWQRPRSCRAIRATTPSNRSSSTRTERTTFCRRRPRLGIRRPGSSSWRCQRTCCAIRER</sequence>
<evidence type="ECO:0000256" key="1">
    <source>
        <dbReference type="SAM" id="MobiDB-lite"/>
    </source>
</evidence>
<accession>A0ABP8LG99</accession>
<feature type="domain" description="Orc1-like AAA ATPase" evidence="2">
    <location>
        <begin position="16"/>
        <end position="169"/>
    </location>
</feature>
<dbReference type="GO" id="GO:0005524">
    <property type="term" value="F:ATP binding"/>
    <property type="evidence" value="ECO:0007669"/>
    <property type="project" value="UniProtKB-KW"/>
</dbReference>
<dbReference type="InterPro" id="IPR052026">
    <property type="entry name" value="ExeA_AAA_ATPase_DNA-bind"/>
</dbReference>
<dbReference type="PANTHER" id="PTHR35894">
    <property type="entry name" value="GENERAL SECRETION PATHWAY PROTEIN A-RELATED"/>
    <property type="match status" value="1"/>
</dbReference>
<feature type="region of interest" description="Disordered" evidence="1">
    <location>
        <begin position="308"/>
        <end position="343"/>
    </location>
</feature>
<dbReference type="Proteomes" id="UP001500622">
    <property type="component" value="Unassembled WGS sequence"/>
</dbReference>
<keyword evidence="4" id="KW-1185">Reference proteome</keyword>
<dbReference type="Pfam" id="PF13191">
    <property type="entry name" value="AAA_16"/>
    <property type="match status" value="1"/>
</dbReference>
<dbReference type="EMBL" id="BAABGN010000012">
    <property type="protein sequence ID" value="GAA4428746.1"/>
    <property type="molecule type" value="Genomic_DNA"/>
</dbReference>
<dbReference type="InterPro" id="IPR027417">
    <property type="entry name" value="P-loop_NTPase"/>
</dbReference>
<reference evidence="4" key="1">
    <citation type="journal article" date="2019" name="Int. J. Syst. Evol. Microbiol.">
        <title>The Global Catalogue of Microorganisms (GCM) 10K type strain sequencing project: providing services to taxonomists for standard genome sequencing and annotation.</title>
        <authorList>
            <consortium name="The Broad Institute Genomics Platform"/>
            <consortium name="The Broad Institute Genome Sequencing Center for Infectious Disease"/>
            <person name="Wu L."/>
            <person name="Ma J."/>
        </authorList>
    </citation>
    <scope>NUCLEOTIDE SEQUENCE [LARGE SCALE GENOMIC DNA]</scope>
    <source>
        <strain evidence="4">JCM 17810</strain>
    </source>
</reference>
<proteinExistence type="predicted"/>
<evidence type="ECO:0000313" key="3">
    <source>
        <dbReference type="EMBL" id="GAA4428746.1"/>
    </source>
</evidence>
<evidence type="ECO:0000259" key="2">
    <source>
        <dbReference type="Pfam" id="PF13191"/>
    </source>
</evidence>
<comment type="caution">
    <text evidence="3">The sequence shown here is derived from an EMBL/GenBank/DDBJ whole genome shotgun (WGS) entry which is preliminary data.</text>
</comment>
<evidence type="ECO:0000313" key="4">
    <source>
        <dbReference type="Proteomes" id="UP001500622"/>
    </source>
</evidence>
<protein>
    <submittedName>
        <fullName evidence="3">ATP-binding protein</fullName>
    </submittedName>
</protein>